<dbReference type="RefSeq" id="WP_014455912.1">
    <property type="nucleotide sequence ID" value="NC_017098.1"/>
</dbReference>
<accession>H9UK86</accession>
<dbReference type="Gene3D" id="3.40.50.620">
    <property type="entry name" value="HUPs"/>
    <property type="match status" value="1"/>
</dbReference>
<name>H9UK86_SPIAZ</name>
<comment type="function">
    <text evidence="6">Ligates lysine onto the cytidine present at position 34 of the AUA codon-specific tRNA(Ile) that contains the anticodon CAU, in an ATP-dependent manner. Cytidine is converted to lysidine, thus changing the amino acid specificity of the tRNA from methionine to isoleucine.</text>
</comment>
<evidence type="ECO:0000256" key="4">
    <source>
        <dbReference type="ARBA" id="ARBA00022840"/>
    </source>
</evidence>
<dbReference type="InterPro" id="IPR011063">
    <property type="entry name" value="TilS/TtcA_N"/>
</dbReference>
<keyword evidence="2 6" id="KW-0819">tRNA processing</keyword>
<dbReference type="PANTHER" id="PTHR43033:SF1">
    <property type="entry name" value="TRNA(ILE)-LYSIDINE SYNTHASE-RELATED"/>
    <property type="match status" value="1"/>
</dbReference>
<evidence type="ECO:0000256" key="1">
    <source>
        <dbReference type="ARBA" id="ARBA00022598"/>
    </source>
</evidence>
<gene>
    <name evidence="6" type="primary">tilS</name>
    <name evidence="8" type="ordered locus">Spiaf_1874</name>
</gene>
<dbReference type="GO" id="GO:0005737">
    <property type="term" value="C:cytoplasm"/>
    <property type="evidence" value="ECO:0007669"/>
    <property type="project" value="UniProtKB-SubCell"/>
</dbReference>
<dbReference type="PANTHER" id="PTHR43033">
    <property type="entry name" value="TRNA(ILE)-LYSIDINE SYNTHASE-RELATED"/>
    <property type="match status" value="1"/>
</dbReference>
<evidence type="ECO:0000256" key="2">
    <source>
        <dbReference type="ARBA" id="ARBA00022694"/>
    </source>
</evidence>
<comment type="domain">
    <text evidence="6">The N-terminal region contains the highly conserved SGGXDS motif, predicted to be a P-loop motif involved in ATP binding.</text>
</comment>
<comment type="catalytic activity">
    <reaction evidence="5 6">
        <text>cytidine(34) in tRNA(Ile2) + L-lysine + ATP = lysidine(34) in tRNA(Ile2) + AMP + diphosphate + H(+)</text>
        <dbReference type="Rhea" id="RHEA:43744"/>
        <dbReference type="Rhea" id="RHEA-COMP:10625"/>
        <dbReference type="Rhea" id="RHEA-COMP:10670"/>
        <dbReference type="ChEBI" id="CHEBI:15378"/>
        <dbReference type="ChEBI" id="CHEBI:30616"/>
        <dbReference type="ChEBI" id="CHEBI:32551"/>
        <dbReference type="ChEBI" id="CHEBI:33019"/>
        <dbReference type="ChEBI" id="CHEBI:82748"/>
        <dbReference type="ChEBI" id="CHEBI:83665"/>
        <dbReference type="ChEBI" id="CHEBI:456215"/>
        <dbReference type="EC" id="6.3.4.19"/>
    </reaction>
</comment>
<evidence type="ECO:0000256" key="6">
    <source>
        <dbReference type="HAMAP-Rule" id="MF_01161"/>
    </source>
</evidence>
<evidence type="ECO:0000256" key="3">
    <source>
        <dbReference type="ARBA" id="ARBA00022741"/>
    </source>
</evidence>
<dbReference type="CDD" id="cd01992">
    <property type="entry name" value="TilS_N"/>
    <property type="match status" value="1"/>
</dbReference>
<dbReference type="Pfam" id="PF01171">
    <property type="entry name" value="ATP_bind_3"/>
    <property type="match status" value="1"/>
</dbReference>
<dbReference type="PATRIC" id="fig|889378.3.peg.1863"/>
<dbReference type="HOGENOM" id="CLU_018869_0_1_12"/>
<evidence type="ECO:0000313" key="9">
    <source>
        <dbReference type="Proteomes" id="UP000007383"/>
    </source>
</evidence>
<keyword evidence="9" id="KW-1185">Reference proteome</keyword>
<evidence type="ECO:0000313" key="8">
    <source>
        <dbReference type="EMBL" id="AFG37929.1"/>
    </source>
</evidence>
<dbReference type="NCBIfam" id="TIGR02432">
    <property type="entry name" value="lysidine_TilS_N"/>
    <property type="match status" value="1"/>
</dbReference>
<dbReference type="SUPFAM" id="SSF52402">
    <property type="entry name" value="Adenine nucleotide alpha hydrolases-like"/>
    <property type="match status" value="1"/>
</dbReference>
<dbReference type="STRING" id="889378.Spiaf_1874"/>
<organism evidence="8 9">
    <name type="scientific">Spirochaeta africana (strain ATCC 700263 / DSM 8902 / Z-7692)</name>
    <dbReference type="NCBI Taxonomy" id="889378"/>
    <lineage>
        <taxon>Bacteria</taxon>
        <taxon>Pseudomonadati</taxon>
        <taxon>Spirochaetota</taxon>
        <taxon>Spirochaetia</taxon>
        <taxon>Spirochaetales</taxon>
        <taxon>Spirochaetaceae</taxon>
        <taxon>Spirochaeta</taxon>
    </lineage>
</organism>
<evidence type="ECO:0000259" key="7">
    <source>
        <dbReference type="Pfam" id="PF01171"/>
    </source>
</evidence>
<dbReference type="EMBL" id="CP003282">
    <property type="protein sequence ID" value="AFG37929.1"/>
    <property type="molecule type" value="Genomic_DNA"/>
</dbReference>
<dbReference type="KEGG" id="sfc:Spiaf_1874"/>
<reference evidence="9" key="1">
    <citation type="journal article" date="2013" name="Stand. Genomic Sci.">
        <title>Complete genome sequence of the halophilic bacterium Spirochaeta africana type strain (Z-7692(T)) from the alkaline Lake Magadi in the East African Rift.</title>
        <authorList>
            <person name="Liolos K."/>
            <person name="Abt B."/>
            <person name="Scheuner C."/>
            <person name="Teshima H."/>
            <person name="Held B."/>
            <person name="Lapidus A."/>
            <person name="Nolan M."/>
            <person name="Lucas S."/>
            <person name="Deshpande S."/>
            <person name="Cheng J.F."/>
            <person name="Tapia R."/>
            <person name="Goodwin L.A."/>
            <person name="Pitluck S."/>
            <person name="Pagani I."/>
            <person name="Ivanova N."/>
            <person name="Mavromatis K."/>
            <person name="Mikhailova N."/>
            <person name="Huntemann M."/>
            <person name="Pati A."/>
            <person name="Chen A."/>
            <person name="Palaniappan K."/>
            <person name="Land M."/>
            <person name="Rohde M."/>
            <person name="Tindall B.J."/>
            <person name="Detter J.C."/>
            <person name="Goker M."/>
            <person name="Bristow J."/>
            <person name="Eisen J.A."/>
            <person name="Markowitz V."/>
            <person name="Hugenholtz P."/>
            <person name="Woyke T."/>
            <person name="Klenk H.P."/>
            <person name="Kyrpides N.C."/>
        </authorList>
    </citation>
    <scope>NUCLEOTIDE SEQUENCE</scope>
    <source>
        <strain evidence="9">ATCC 700263 / DSM 8902 / Z-7692</strain>
    </source>
</reference>
<dbReference type="AlphaFoldDB" id="H9UK86"/>
<proteinExistence type="inferred from homology"/>
<dbReference type="Proteomes" id="UP000007383">
    <property type="component" value="Chromosome"/>
</dbReference>
<feature type="binding site" evidence="6">
    <location>
        <begin position="28"/>
        <end position="33"/>
    </location>
    <ligand>
        <name>ATP</name>
        <dbReference type="ChEBI" id="CHEBI:30616"/>
    </ligand>
</feature>
<protein>
    <recommendedName>
        <fullName evidence="6">tRNA(Ile)-lysidine synthase</fullName>
        <ecNumber evidence="6">6.3.4.19</ecNumber>
    </recommendedName>
    <alternativeName>
        <fullName evidence="6">tRNA(Ile)-2-lysyl-cytidine synthase</fullName>
    </alternativeName>
    <alternativeName>
        <fullName evidence="6">tRNA(Ile)-lysidine synthetase</fullName>
    </alternativeName>
</protein>
<dbReference type="EC" id="6.3.4.19" evidence="6"/>
<dbReference type="InterPro" id="IPR014729">
    <property type="entry name" value="Rossmann-like_a/b/a_fold"/>
</dbReference>
<feature type="domain" description="tRNA(Ile)-lysidine/2-thiocytidine synthase N-terminal" evidence="7">
    <location>
        <begin position="23"/>
        <end position="210"/>
    </location>
</feature>
<dbReference type="eggNOG" id="COG0037">
    <property type="taxonomic scope" value="Bacteria"/>
</dbReference>
<keyword evidence="1 6" id="KW-0436">Ligase</keyword>
<dbReference type="GO" id="GO:0032267">
    <property type="term" value="F:tRNA(Ile)-lysidine synthase activity"/>
    <property type="evidence" value="ECO:0007669"/>
    <property type="project" value="UniProtKB-EC"/>
</dbReference>
<dbReference type="InterPro" id="IPR012094">
    <property type="entry name" value="tRNA_Ile_lys_synt"/>
</dbReference>
<evidence type="ECO:0000256" key="5">
    <source>
        <dbReference type="ARBA" id="ARBA00048539"/>
    </source>
</evidence>
<sequence>MQTLLQQIDSWWDDQRLPRHAPVVAACSGGRDSMLLLHLLCELRNRQRIGPVSAAWYDHALREPDEIDRERQLIENSCQDLGVPLYQGRADSREIAQLCADLGMEAAARQLRYQFLEGVCQECTADLLAVAHHAGDQLETMLMRLCGGSGIEGLGGIAPVRSRGGTSEVAIIRPLLAAEQAEIAAAAADLSYHTDSTNTDIRIIRNNIRHMVVPQLQQLYPEASRSAVRLARDIRDVTGWLEDFLPLHLEQTPVYGGGFSLDLERLLQLPGVLRVGCLQRLRNQLVPESTGRVPRTLFAPVEQLGQKDGVSPGNRGTAVARHVATAAGIEIYTDQGRLFVFRRDHVHSYWSQWVPVEAGDVPSGQPHGADRQLCDQPLCDRIADDLRQRGISPPYLLRSPVSGDRLPSGTSLKRVFQRRAVPAFLRSRCIVLETRSGEISVILDPEGRLLWADRDEGES</sequence>
<comment type="subcellular location">
    <subcellularLocation>
        <location evidence="6">Cytoplasm</location>
    </subcellularLocation>
</comment>
<keyword evidence="6" id="KW-0963">Cytoplasm</keyword>
<dbReference type="InterPro" id="IPR012795">
    <property type="entry name" value="tRNA_Ile_lys_synt_N"/>
</dbReference>
<keyword evidence="4 6" id="KW-0067">ATP-binding</keyword>
<comment type="similarity">
    <text evidence="6">Belongs to the tRNA(Ile)-lysidine synthase family.</text>
</comment>
<dbReference type="HAMAP" id="MF_01161">
    <property type="entry name" value="tRNA_Ile_lys_synt"/>
    <property type="match status" value="1"/>
</dbReference>
<keyword evidence="3 6" id="KW-0547">Nucleotide-binding</keyword>
<dbReference type="GO" id="GO:0005524">
    <property type="term" value="F:ATP binding"/>
    <property type="evidence" value="ECO:0007669"/>
    <property type="project" value="UniProtKB-UniRule"/>
</dbReference>
<dbReference type="GO" id="GO:0006400">
    <property type="term" value="P:tRNA modification"/>
    <property type="evidence" value="ECO:0007669"/>
    <property type="project" value="UniProtKB-UniRule"/>
</dbReference>